<gene>
    <name evidence="1" type="ORF">CTI12_AA059700</name>
</gene>
<accession>A0A2U1Q980</accession>
<dbReference type="OrthoDB" id="676979at2759"/>
<evidence type="ECO:0000313" key="1">
    <source>
        <dbReference type="EMBL" id="PWA94565.1"/>
    </source>
</evidence>
<sequence>MWNCLRGFDWNSERDIRLWSTFRAVKETFGKFDDVLEPGCHSLPWIIGSQIAGNLTRRLQQLVQGLVGTMTRGYGSKRGSLCVVGDDTCGDGDLPALSAVTCSTQDCYRVVTELEIYAVSIVGPFATAVTNPLDLTRLDLHSHKLTRPIPPQIQRLKRLKILYYALPEHICKSWTLDLCLNWLLFLCRNKRMLHRLILRLNSMCIWDYGVDVIGRANEYVIASMSLLFYNIRQDFVCLYKYGKNMESTVPMLVITRHEVHLRGHADVSNQSYHSLSYHFLDCIITDFSTLVRSGLKTVTASTPVQHYWQGCVASARIYAQQGTNAYHEQQPEQNKYLQYRSLQLKFPTKMWLSSVCSLLRSLLRLDLILMLDALGLFARDNFRKEFKEAHPNNKKFALAVKEAD</sequence>
<dbReference type="SUPFAM" id="SSF52058">
    <property type="entry name" value="L domain-like"/>
    <property type="match status" value="1"/>
</dbReference>
<dbReference type="Proteomes" id="UP000245207">
    <property type="component" value="Unassembled WGS sequence"/>
</dbReference>
<keyword evidence="1" id="KW-0418">Kinase</keyword>
<dbReference type="InterPro" id="IPR032675">
    <property type="entry name" value="LRR_dom_sf"/>
</dbReference>
<evidence type="ECO:0000313" key="2">
    <source>
        <dbReference type="Proteomes" id="UP000245207"/>
    </source>
</evidence>
<dbReference type="GO" id="GO:0016301">
    <property type="term" value="F:kinase activity"/>
    <property type="evidence" value="ECO:0007669"/>
    <property type="project" value="UniProtKB-KW"/>
</dbReference>
<proteinExistence type="predicted"/>
<organism evidence="1 2">
    <name type="scientific">Artemisia annua</name>
    <name type="common">Sweet wormwood</name>
    <dbReference type="NCBI Taxonomy" id="35608"/>
    <lineage>
        <taxon>Eukaryota</taxon>
        <taxon>Viridiplantae</taxon>
        <taxon>Streptophyta</taxon>
        <taxon>Embryophyta</taxon>
        <taxon>Tracheophyta</taxon>
        <taxon>Spermatophyta</taxon>
        <taxon>Magnoliopsida</taxon>
        <taxon>eudicotyledons</taxon>
        <taxon>Gunneridae</taxon>
        <taxon>Pentapetalae</taxon>
        <taxon>asterids</taxon>
        <taxon>campanulids</taxon>
        <taxon>Asterales</taxon>
        <taxon>Asteraceae</taxon>
        <taxon>Asteroideae</taxon>
        <taxon>Anthemideae</taxon>
        <taxon>Artemisiinae</taxon>
        <taxon>Artemisia</taxon>
    </lineage>
</organism>
<comment type="caution">
    <text evidence="1">The sequence shown here is derived from an EMBL/GenBank/DDBJ whole genome shotgun (WGS) entry which is preliminary data.</text>
</comment>
<dbReference type="STRING" id="35608.A0A2U1Q980"/>
<dbReference type="AlphaFoldDB" id="A0A2U1Q980"/>
<keyword evidence="1" id="KW-0808">Transferase</keyword>
<name>A0A2U1Q980_ARTAN</name>
<dbReference type="Gene3D" id="3.80.10.10">
    <property type="entry name" value="Ribonuclease Inhibitor"/>
    <property type="match status" value="1"/>
</dbReference>
<protein>
    <submittedName>
        <fullName evidence="1">Serine-threonine protein kinase</fullName>
    </submittedName>
</protein>
<dbReference type="EMBL" id="PKPP01000305">
    <property type="protein sequence ID" value="PWA94565.1"/>
    <property type="molecule type" value="Genomic_DNA"/>
</dbReference>
<keyword evidence="2" id="KW-1185">Reference proteome</keyword>
<reference evidence="1 2" key="1">
    <citation type="journal article" date="2018" name="Mol. Plant">
        <title>The genome of Artemisia annua provides insight into the evolution of Asteraceae family and artemisinin biosynthesis.</title>
        <authorList>
            <person name="Shen Q."/>
            <person name="Zhang L."/>
            <person name="Liao Z."/>
            <person name="Wang S."/>
            <person name="Yan T."/>
            <person name="Shi P."/>
            <person name="Liu M."/>
            <person name="Fu X."/>
            <person name="Pan Q."/>
            <person name="Wang Y."/>
            <person name="Lv Z."/>
            <person name="Lu X."/>
            <person name="Zhang F."/>
            <person name="Jiang W."/>
            <person name="Ma Y."/>
            <person name="Chen M."/>
            <person name="Hao X."/>
            <person name="Li L."/>
            <person name="Tang Y."/>
            <person name="Lv G."/>
            <person name="Zhou Y."/>
            <person name="Sun X."/>
            <person name="Brodelius P.E."/>
            <person name="Rose J.K.C."/>
            <person name="Tang K."/>
        </authorList>
    </citation>
    <scope>NUCLEOTIDE SEQUENCE [LARGE SCALE GENOMIC DNA]</scope>
    <source>
        <strain evidence="2">cv. Huhao1</strain>
        <tissue evidence="1">Leaf</tissue>
    </source>
</reference>